<evidence type="ECO:0000256" key="6">
    <source>
        <dbReference type="SAM" id="Phobius"/>
    </source>
</evidence>
<evidence type="ECO:0000256" key="2">
    <source>
        <dbReference type="ARBA" id="ARBA00022692"/>
    </source>
</evidence>
<keyword evidence="4 6" id="KW-0472">Membrane</keyword>
<dbReference type="InParanoid" id="A0A165F1K3"/>
<dbReference type="EMBL" id="KV426106">
    <property type="protein sequence ID" value="KZV88175.1"/>
    <property type="molecule type" value="Genomic_DNA"/>
</dbReference>
<feature type="transmembrane region" description="Helical" evidence="6">
    <location>
        <begin position="157"/>
        <end position="185"/>
    </location>
</feature>
<evidence type="ECO:0000256" key="5">
    <source>
        <dbReference type="SAM" id="MobiDB-lite"/>
    </source>
</evidence>
<dbReference type="GO" id="GO:0000324">
    <property type="term" value="C:fungal-type vacuole"/>
    <property type="evidence" value="ECO:0007669"/>
    <property type="project" value="TreeGrafter"/>
</dbReference>
<evidence type="ECO:0000256" key="1">
    <source>
        <dbReference type="ARBA" id="ARBA00004141"/>
    </source>
</evidence>
<dbReference type="PANTHER" id="PTHR31465:SF9">
    <property type="entry name" value="SPHINGOID LONG-CHAIN BASE TRANSPORTER RSB1"/>
    <property type="match status" value="1"/>
</dbReference>
<evidence type="ECO:0000313" key="7">
    <source>
        <dbReference type="EMBL" id="KZV88175.1"/>
    </source>
</evidence>
<keyword evidence="3 6" id="KW-1133">Transmembrane helix</keyword>
<feature type="transmembrane region" description="Helical" evidence="6">
    <location>
        <begin position="245"/>
        <end position="264"/>
    </location>
</feature>
<gene>
    <name evidence="7" type="ORF">EXIGLDRAFT_751850</name>
</gene>
<feature type="transmembrane region" description="Helical" evidence="6">
    <location>
        <begin position="20"/>
        <end position="38"/>
    </location>
</feature>
<reference evidence="7 8" key="1">
    <citation type="journal article" date="2016" name="Mol. Biol. Evol.">
        <title>Comparative Genomics of Early-Diverging Mushroom-Forming Fungi Provides Insights into the Origins of Lignocellulose Decay Capabilities.</title>
        <authorList>
            <person name="Nagy L.G."/>
            <person name="Riley R."/>
            <person name="Tritt A."/>
            <person name="Adam C."/>
            <person name="Daum C."/>
            <person name="Floudas D."/>
            <person name="Sun H."/>
            <person name="Yadav J.S."/>
            <person name="Pangilinan J."/>
            <person name="Larsson K.H."/>
            <person name="Matsuura K."/>
            <person name="Barry K."/>
            <person name="Labutti K."/>
            <person name="Kuo R."/>
            <person name="Ohm R.A."/>
            <person name="Bhattacharya S.S."/>
            <person name="Shirouzu T."/>
            <person name="Yoshinaga Y."/>
            <person name="Martin F.M."/>
            <person name="Grigoriev I.V."/>
            <person name="Hibbett D.S."/>
        </authorList>
    </citation>
    <scope>NUCLEOTIDE SEQUENCE [LARGE SCALE GENOMIC DNA]</scope>
    <source>
        <strain evidence="7 8">HHB12029</strain>
    </source>
</reference>
<dbReference type="GO" id="GO:0005886">
    <property type="term" value="C:plasma membrane"/>
    <property type="evidence" value="ECO:0007669"/>
    <property type="project" value="TreeGrafter"/>
</dbReference>
<sequence>MAPLPAEALRSPYHYVPTEWICALFVSLFALSTFIHIFQALRYRLWWLLLTAVCCGIGETIGWSARLWSSLDIAQKMPFLIQISTTIMSPTFLVAANFIILGRIINILGPQYSRLSPALYSIVFLLADTGALIVQAIGGGQASAATTLEGANAGARVMLGGILVQFVAIIIYVALAAEFLIRYFVDKPVRKIASFPRADRLDKGVRMMIIGLCISTLFLFIRTIYRTIELQDGWTGSIIMKQVLFNALDGMPITVAMYTLNFFHPGRLVFNKDRVLPGSRTAGGDDTTMVEASTAGVSAKQKHSSASSATED</sequence>
<dbReference type="InterPro" id="IPR007568">
    <property type="entry name" value="RTA1"/>
</dbReference>
<dbReference type="PANTHER" id="PTHR31465">
    <property type="entry name" value="PROTEIN RTA1-RELATED"/>
    <property type="match status" value="1"/>
</dbReference>
<keyword evidence="8" id="KW-1185">Reference proteome</keyword>
<feature type="region of interest" description="Disordered" evidence="5">
    <location>
        <begin position="280"/>
        <end position="312"/>
    </location>
</feature>
<organism evidence="7 8">
    <name type="scientific">Exidia glandulosa HHB12029</name>
    <dbReference type="NCBI Taxonomy" id="1314781"/>
    <lineage>
        <taxon>Eukaryota</taxon>
        <taxon>Fungi</taxon>
        <taxon>Dikarya</taxon>
        <taxon>Basidiomycota</taxon>
        <taxon>Agaricomycotina</taxon>
        <taxon>Agaricomycetes</taxon>
        <taxon>Auriculariales</taxon>
        <taxon>Exidiaceae</taxon>
        <taxon>Exidia</taxon>
    </lineage>
</organism>
<protein>
    <submittedName>
        <fullName evidence="7">RTA1-domain-containing protein</fullName>
    </submittedName>
</protein>
<feature type="transmembrane region" description="Helical" evidence="6">
    <location>
        <begin position="45"/>
        <end position="67"/>
    </location>
</feature>
<evidence type="ECO:0000313" key="8">
    <source>
        <dbReference type="Proteomes" id="UP000077266"/>
    </source>
</evidence>
<dbReference type="Proteomes" id="UP000077266">
    <property type="component" value="Unassembled WGS sequence"/>
</dbReference>
<dbReference type="STRING" id="1314781.A0A165F1K3"/>
<proteinExistence type="predicted"/>
<dbReference type="FunCoup" id="A0A165F1K3">
    <property type="interactions" value="49"/>
</dbReference>
<feature type="transmembrane region" description="Helical" evidence="6">
    <location>
        <begin position="79"/>
        <end position="105"/>
    </location>
</feature>
<dbReference type="OrthoDB" id="3358017at2759"/>
<feature type="transmembrane region" description="Helical" evidence="6">
    <location>
        <begin position="205"/>
        <end position="225"/>
    </location>
</feature>
<comment type="subcellular location">
    <subcellularLocation>
        <location evidence="1">Membrane</location>
        <topology evidence="1">Multi-pass membrane protein</topology>
    </subcellularLocation>
</comment>
<dbReference type="Pfam" id="PF04479">
    <property type="entry name" value="RTA1"/>
    <property type="match status" value="1"/>
</dbReference>
<evidence type="ECO:0000256" key="3">
    <source>
        <dbReference type="ARBA" id="ARBA00022989"/>
    </source>
</evidence>
<evidence type="ECO:0000256" key="4">
    <source>
        <dbReference type="ARBA" id="ARBA00023136"/>
    </source>
</evidence>
<keyword evidence="2 6" id="KW-0812">Transmembrane</keyword>
<accession>A0A165F1K3</accession>
<feature type="transmembrane region" description="Helical" evidence="6">
    <location>
        <begin position="117"/>
        <end position="137"/>
    </location>
</feature>
<name>A0A165F1K3_EXIGL</name>
<dbReference type="AlphaFoldDB" id="A0A165F1K3"/>